<dbReference type="PANTHER" id="PTHR12424:SF19">
    <property type="entry name" value="INTEGRASE ZINC-BINDING DOMAIN-CONTAINING PROTEIN"/>
    <property type="match status" value="1"/>
</dbReference>
<feature type="transmembrane region" description="Helical" evidence="14">
    <location>
        <begin position="46"/>
        <end position="71"/>
    </location>
</feature>
<evidence type="ECO:0000256" key="2">
    <source>
        <dbReference type="ARBA" id="ARBA00009849"/>
    </source>
</evidence>
<name>A0AAD3DCC6_9STRA</name>
<feature type="region of interest" description="Disordered" evidence="13">
    <location>
        <begin position="548"/>
        <end position="601"/>
    </location>
</feature>
<comment type="caution">
    <text evidence="15">The sequence shown here is derived from an EMBL/GenBank/DDBJ whole genome shotgun (WGS) entry which is preliminary data.</text>
</comment>
<organism evidence="15 16">
    <name type="scientific">Chaetoceros tenuissimus</name>
    <dbReference type="NCBI Taxonomy" id="426638"/>
    <lineage>
        <taxon>Eukaryota</taxon>
        <taxon>Sar</taxon>
        <taxon>Stramenopiles</taxon>
        <taxon>Ochrophyta</taxon>
        <taxon>Bacillariophyta</taxon>
        <taxon>Coscinodiscophyceae</taxon>
        <taxon>Chaetocerotophycidae</taxon>
        <taxon>Chaetocerotales</taxon>
        <taxon>Chaetocerotaceae</taxon>
        <taxon>Chaetoceros</taxon>
    </lineage>
</organism>
<evidence type="ECO:0000256" key="13">
    <source>
        <dbReference type="SAM" id="MobiDB-lite"/>
    </source>
</evidence>
<dbReference type="Proteomes" id="UP001054902">
    <property type="component" value="Unassembled WGS sequence"/>
</dbReference>
<comment type="similarity">
    <text evidence="2">Belongs to the tweety family.</text>
</comment>
<evidence type="ECO:0000256" key="1">
    <source>
        <dbReference type="ARBA" id="ARBA00004651"/>
    </source>
</evidence>
<keyword evidence="5 14" id="KW-0812">Transmembrane</keyword>
<evidence type="ECO:0000313" key="16">
    <source>
        <dbReference type="Proteomes" id="UP001054902"/>
    </source>
</evidence>
<protein>
    <submittedName>
        <fullName evidence="15">Uncharacterized protein</fullName>
    </submittedName>
</protein>
<dbReference type="GO" id="GO:0005254">
    <property type="term" value="F:chloride channel activity"/>
    <property type="evidence" value="ECO:0007669"/>
    <property type="project" value="UniProtKB-KW"/>
</dbReference>
<feature type="transmembrane region" description="Helical" evidence="14">
    <location>
        <begin position="108"/>
        <end position="129"/>
    </location>
</feature>
<keyword evidence="4" id="KW-1003">Cell membrane</keyword>
<keyword evidence="8 14" id="KW-0472">Membrane</keyword>
<dbReference type="AlphaFoldDB" id="A0AAD3DCC6"/>
<dbReference type="PANTHER" id="PTHR12424">
    <property type="entry name" value="TWEETY-RELATED"/>
    <property type="match status" value="1"/>
</dbReference>
<evidence type="ECO:0000256" key="12">
    <source>
        <dbReference type="ARBA" id="ARBA00023303"/>
    </source>
</evidence>
<evidence type="ECO:0000256" key="7">
    <source>
        <dbReference type="ARBA" id="ARBA00023065"/>
    </source>
</evidence>
<evidence type="ECO:0000256" key="5">
    <source>
        <dbReference type="ARBA" id="ARBA00022692"/>
    </source>
</evidence>
<evidence type="ECO:0000256" key="4">
    <source>
        <dbReference type="ARBA" id="ARBA00022475"/>
    </source>
</evidence>
<keyword evidence="7" id="KW-0406">Ion transport</keyword>
<comment type="subcellular location">
    <subcellularLocation>
        <location evidence="1">Cell membrane</location>
        <topology evidence="1">Multi-pass membrane protein</topology>
    </subcellularLocation>
</comment>
<keyword evidence="16" id="KW-1185">Reference proteome</keyword>
<proteinExistence type="inferred from homology"/>
<dbReference type="EMBL" id="BLLK01000075">
    <property type="protein sequence ID" value="GFH61778.1"/>
    <property type="molecule type" value="Genomic_DNA"/>
</dbReference>
<keyword evidence="11" id="KW-0868">Chloride</keyword>
<keyword evidence="10" id="KW-0325">Glycoprotein</keyword>
<accession>A0AAD3DCC6</accession>
<feature type="compositionally biased region" description="Basic and acidic residues" evidence="13">
    <location>
        <begin position="717"/>
        <end position="736"/>
    </location>
</feature>
<dbReference type="InterPro" id="IPR006990">
    <property type="entry name" value="Tweety"/>
</dbReference>
<evidence type="ECO:0000256" key="8">
    <source>
        <dbReference type="ARBA" id="ARBA00023136"/>
    </source>
</evidence>
<feature type="region of interest" description="Disordered" evidence="13">
    <location>
        <begin position="654"/>
        <end position="736"/>
    </location>
</feature>
<evidence type="ECO:0000256" key="3">
    <source>
        <dbReference type="ARBA" id="ARBA00022448"/>
    </source>
</evidence>
<evidence type="ECO:0000256" key="11">
    <source>
        <dbReference type="ARBA" id="ARBA00023214"/>
    </source>
</evidence>
<feature type="compositionally biased region" description="Acidic residues" evidence="13">
    <location>
        <begin position="675"/>
        <end position="691"/>
    </location>
</feature>
<dbReference type="GO" id="GO:0005886">
    <property type="term" value="C:plasma membrane"/>
    <property type="evidence" value="ECO:0007669"/>
    <property type="project" value="UniProtKB-SubCell"/>
</dbReference>
<feature type="transmembrane region" description="Helical" evidence="14">
    <location>
        <begin position="301"/>
        <end position="324"/>
    </location>
</feature>
<feature type="transmembrane region" description="Helical" evidence="14">
    <location>
        <begin position="505"/>
        <end position="525"/>
    </location>
</feature>
<sequence>MEVNEQRRLLVSDYEAPKAVRSFHNSPRFGHSSDASLLLGSNKVDYIQGTLFIAVFCLILLLLWIIAVLVFKCMDPNKSGIIGGHPFQKVRREIEPSDYSKRIKAKHIAFRVLMLCSSLGILISGILLLRNGRGSLDGSYDDIQGAASELIGLADQVLQASHELQEFGESISNLNEALLTELSQQICEADGSGGFQDQFNATVVQMRDAVKSVDVVYAINSFTSIVNTVFATALLKFIMSTMDFSSFGGALISMKTMLSNKSSGLLKRRLDSTQISAMAAFVALPTMFFGIAVLFGTLFIYLAVPIIIVAIMMFIGTIIAILGLKSRHYAIFQSDIVMPFFFMTLVICAIAVAFTGTLLVVNSDVCMGGTSQTPEGFVKAVMDQSEFMENRDISETVKYFVLEKCTGDFPLQSSIDYFLSHLSTTLNDLYTIESEIVMNKDAIELMCKPQDLNSLSLILGHTFQAFQNFFGLVDQVFESIDCQKFNAIFEDLYYNSLCTSTPTTLVWIFATLITIYILGILMFFARGAMLPSEKEKIVNNAFETLIERDEESADTAPSQPKFSRRETADTANSDECDEDESGRRTPKIRNSDSPLMGDSSKSKEDLHRFFQANHESASEEQRLLCEVYNKNGLYNLNSSTSHHSEEMIVDDDLDDQHSDDKEENYDETASQEAETNAEESEDDDISDDGLEDSIISNNEGIEDIADDEDDSYISSTSHDKNSQQEDEQTHYENRRDSLKDLIPLRLSVIPEAEAKYA</sequence>
<feature type="transmembrane region" description="Helical" evidence="14">
    <location>
        <begin position="336"/>
        <end position="361"/>
    </location>
</feature>
<keyword evidence="3" id="KW-0813">Transport</keyword>
<keyword evidence="9" id="KW-0869">Chloride channel</keyword>
<evidence type="ECO:0000256" key="9">
    <source>
        <dbReference type="ARBA" id="ARBA00023173"/>
    </source>
</evidence>
<dbReference type="GO" id="GO:0034707">
    <property type="term" value="C:chloride channel complex"/>
    <property type="evidence" value="ECO:0007669"/>
    <property type="project" value="UniProtKB-KW"/>
</dbReference>
<evidence type="ECO:0000256" key="14">
    <source>
        <dbReference type="SAM" id="Phobius"/>
    </source>
</evidence>
<feature type="transmembrane region" description="Helical" evidence="14">
    <location>
        <begin position="275"/>
        <end position="295"/>
    </location>
</feature>
<evidence type="ECO:0000256" key="6">
    <source>
        <dbReference type="ARBA" id="ARBA00022989"/>
    </source>
</evidence>
<keyword evidence="6 14" id="KW-1133">Transmembrane helix</keyword>
<reference evidence="15 16" key="1">
    <citation type="journal article" date="2021" name="Sci. Rep.">
        <title>The genome of the diatom Chaetoceros tenuissimus carries an ancient integrated fragment of an extant virus.</title>
        <authorList>
            <person name="Hongo Y."/>
            <person name="Kimura K."/>
            <person name="Takaki Y."/>
            <person name="Yoshida Y."/>
            <person name="Baba S."/>
            <person name="Kobayashi G."/>
            <person name="Nagasaki K."/>
            <person name="Hano T."/>
            <person name="Tomaru Y."/>
        </authorList>
    </citation>
    <scope>NUCLEOTIDE SEQUENCE [LARGE SCALE GENOMIC DNA]</scope>
    <source>
        <strain evidence="15 16">NIES-3715</strain>
    </source>
</reference>
<keyword evidence="12" id="KW-0407">Ion channel</keyword>
<evidence type="ECO:0000313" key="15">
    <source>
        <dbReference type="EMBL" id="GFH61778.1"/>
    </source>
</evidence>
<feature type="compositionally biased region" description="Acidic residues" evidence="13">
    <location>
        <begin position="700"/>
        <end position="711"/>
    </location>
</feature>
<evidence type="ECO:0000256" key="10">
    <source>
        <dbReference type="ARBA" id="ARBA00023180"/>
    </source>
</evidence>
<gene>
    <name evidence="15" type="ORF">CTEN210_18254</name>
</gene>